<keyword evidence="13" id="KW-1185">Reference proteome</keyword>
<evidence type="ECO:0000256" key="4">
    <source>
        <dbReference type="ARBA" id="ARBA00022801"/>
    </source>
</evidence>
<dbReference type="EMBL" id="KL198017">
    <property type="protein sequence ID" value="KDQ20774.1"/>
    <property type="molecule type" value="Genomic_DNA"/>
</dbReference>
<dbReference type="GO" id="GO:0035556">
    <property type="term" value="P:intracellular signal transduction"/>
    <property type="evidence" value="ECO:0007669"/>
    <property type="project" value="InterPro"/>
</dbReference>
<dbReference type="CDD" id="cd09138">
    <property type="entry name" value="PLDc_vPLD1_2_yPLD_like_1"/>
    <property type="match status" value="1"/>
</dbReference>
<dbReference type="EC" id="3.1.4.4" evidence="7"/>
<dbReference type="Gene3D" id="3.30.870.10">
    <property type="entry name" value="Endonuclease Chain A"/>
    <property type="match status" value="2"/>
</dbReference>
<dbReference type="InterPro" id="IPR025202">
    <property type="entry name" value="PLD-like_dom"/>
</dbReference>
<dbReference type="PIRSF" id="PIRSF009376">
    <property type="entry name" value="Phospholipase_D_euk"/>
    <property type="match status" value="1"/>
</dbReference>
<keyword evidence="6" id="KW-0443">Lipid metabolism</keyword>
<dbReference type="PROSITE" id="PS50035">
    <property type="entry name" value="PLD"/>
    <property type="match status" value="2"/>
</dbReference>
<dbReference type="Pfam" id="PF13091">
    <property type="entry name" value="PLDc_2"/>
    <property type="match status" value="1"/>
</dbReference>
<dbReference type="InterPro" id="IPR001736">
    <property type="entry name" value="PLipase_D/transphosphatidylase"/>
</dbReference>
<dbReference type="PANTHER" id="PTHR18896">
    <property type="entry name" value="PHOSPHOLIPASE D"/>
    <property type="match status" value="1"/>
</dbReference>
<dbReference type="GO" id="GO:0004630">
    <property type="term" value="F:phospholipase D activity"/>
    <property type="evidence" value="ECO:0007669"/>
    <property type="project" value="UniProtKB-UniRule"/>
</dbReference>
<organism evidence="12 13">
    <name type="scientific">Botryobasidium botryosum (strain FD-172 SS1)</name>
    <dbReference type="NCBI Taxonomy" id="930990"/>
    <lineage>
        <taxon>Eukaryota</taxon>
        <taxon>Fungi</taxon>
        <taxon>Dikarya</taxon>
        <taxon>Basidiomycota</taxon>
        <taxon>Agaricomycotina</taxon>
        <taxon>Agaricomycetes</taxon>
        <taxon>Cantharellales</taxon>
        <taxon>Botryobasidiaceae</taxon>
        <taxon>Botryobasidium</taxon>
    </lineage>
</organism>
<protein>
    <recommendedName>
        <fullName evidence="7">Phospholipase</fullName>
        <ecNumber evidence="7">3.1.4.4</ecNumber>
    </recommendedName>
</protein>
<dbReference type="GO" id="GO:0035091">
    <property type="term" value="F:phosphatidylinositol binding"/>
    <property type="evidence" value="ECO:0007669"/>
    <property type="project" value="InterPro"/>
</dbReference>
<evidence type="ECO:0000256" key="3">
    <source>
        <dbReference type="ARBA" id="ARBA00022737"/>
    </source>
</evidence>
<dbReference type="Proteomes" id="UP000027195">
    <property type="component" value="Unassembled WGS sequence"/>
</dbReference>
<dbReference type="CDD" id="cd06093">
    <property type="entry name" value="PX_domain"/>
    <property type="match status" value="1"/>
</dbReference>
<dbReference type="OrthoDB" id="14911at2759"/>
<gene>
    <name evidence="12" type="ORF">BOTBODRAFT_627011</name>
</gene>
<comment type="similarity">
    <text evidence="2 7">Belongs to the phospholipase D family.</text>
</comment>
<dbReference type="InterPro" id="IPR016555">
    <property type="entry name" value="PLipase_D_euk"/>
</dbReference>
<proteinExistence type="inferred from homology"/>
<dbReference type="STRING" id="930990.A0A067MYT7"/>
<feature type="compositionally biased region" description="Basic and acidic residues" evidence="8">
    <location>
        <begin position="1247"/>
        <end position="1260"/>
    </location>
</feature>
<feature type="domain" description="PLD phosphodiesterase" evidence="10">
    <location>
        <begin position="556"/>
        <end position="583"/>
    </location>
</feature>
<evidence type="ECO:0000313" key="13">
    <source>
        <dbReference type="Proteomes" id="UP000027195"/>
    </source>
</evidence>
<feature type="domain" description="PLD phosphodiesterase" evidence="10">
    <location>
        <begin position="852"/>
        <end position="879"/>
    </location>
</feature>
<dbReference type="PANTHER" id="PTHR18896:SF76">
    <property type="entry name" value="PHOSPHOLIPASE"/>
    <property type="match status" value="1"/>
</dbReference>
<name>A0A067MYT7_BOTB1</name>
<evidence type="ECO:0000259" key="11">
    <source>
        <dbReference type="PROSITE" id="PS50195"/>
    </source>
</evidence>
<feature type="compositionally biased region" description="Basic and acidic residues" evidence="8">
    <location>
        <begin position="380"/>
        <end position="393"/>
    </location>
</feature>
<evidence type="ECO:0000313" key="12">
    <source>
        <dbReference type="EMBL" id="KDQ20774.1"/>
    </source>
</evidence>
<comment type="catalytic activity">
    <reaction evidence="1 7">
        <text>a 1,2-diacyl-sn-glycero-3-phosphocholine + H2O = a 1,2-diacyl-sn-glycero-3-phosphate + choline + H(+)</text>
        <dbReference type="Rhea" id="RHEA:14445"/>
        <dbReference type="ChEBI" id="CHEBI:15354"/>
        <dbReference type="ChEBI" id="CHEBI:15377"/>
        <dbReference type="ChEBI" id="CHEBI:15378"/>
        <dbReference type="ChEBI" id="CHEBI:57643"/>
        <dbReference type="ChEBI" id="CHEBI:58608"/>
        <dbReference type="EC" id="3.1.4.4"/>
    </reaction>
</comment>
<dbReference type="InParanoid" id="A0A067MYT7"/>
<feature type="region of interest" description="Disordered" evidence="8">
    <location>
        <begin position="1182"/>
        <end position="1272"/>
    </location>
</feature>
<dbReference type="InterPro" id="IPR001683">
    <property type="entry name" value="PX_dom"/>
</dbReference>
<dbReference type="SMART" id="SM00233">
    <property type="entry name" value="PH"/>
    <property type="match status" value="1"/>
</dbReference>
<dbReference type="InterPro" id="IPR001849">
    <property type="entry name" value="PH_domain"/>
</dbReference>
<evidence type="ECO:0000256" key="8">
    <source>
        <dbReference type="SAM" id="MobiDB-lite"/>
    </source>
</evidence>
<dbReference type="SUPFAM" id="SSF64268">
    <property type="entry name" value="PX domain"/>
    <property type="match status" value="1"/>
</dbReference>
<reference evidence="13" key="1">
    <citation type="journal article" date="2014" name="Proc. Natl. Acad. Sci. U.S.A.">
        <title>Extensive sampling of basidiomycete genomes demonstrates inadequacy of the white-rot/brown-rot paradigm for wood decay fungi.</title>
        <authorList>
            <person name="Riley R."/>
            <person name="Salamov A.A."/>
            <person name="Brown D.W."/>
            <person name="Nagy L.G."/>
            <person name="Floudas D."/>
            <person name="Held B.W."/>
            <person name="Levasseur A."/>
            <person name="Lombard V."/>
            <person name="Morin E."/>
            <person name="Otillar R."/>
            <person name="Lindquist E.A."/>
            <person name="Sun H."/>
            <person name="LaButti K.M."/>
            <person name="Schmutz J."/>
            <person name="Jabbour D."/>
            <person name="Luo H."/>
            <person name="Baker S.E."/>
            <person name="Pisabarro A.G."/>
            <person name="Walton J.D."/>
            <person name="Blanchette R.A."/>
            <person name="Henrissat B."/>
            <person name="Martin F."/>
            <person name="Cullen D."/>
            <person name="Hibbett D.S."/>
            <person name="Grigoriev I.V."/>
        </authorList>
    </citation>
    <scope>NUCLEOTIDE SEQUENCE [LARGE SCALE GENOMIC DNA]</scope>
    <source>
        <strain evidence="13">FD-172 SS1</strain>
    </source>
</reference>
<feature type="domain" description="PH" evidence="9">
    <location>
        <begin position="248"/>
        <end position="428"/>
    </location>
</feature>
<keyword evidence="5 7" id="KW-0442">Lipid degradation</keyword>
<dbReference type="PROSITE" id="PS50195">
    <property type="entry name" value="PX"/>
    <property type="match status" value="1"/>
</dbReference>
<evidence type="ECO:0000256" key="1">
    <source>
        <dbReference type="ARBA" id="ARBA00000798"/>
    </source>
</evidence>
<evidence type="ECO:0000259" key="9">
    <source>
        <dbReference type="PROSITE" id="PS50003"/>
    </source>
</evidence>
<evidence type="ECO:0000256" key="7">
    <source>
        <dbReference type="PIRNR" id="PIRNR009376"/>
    </source>
</evidence>
<dbReference type="FunCoup" id="A0A067MYT7">
    <property type="interactions" value="445"/>
</dbReference>
<dbReference type="HOGENOM" id="CLU_000690_3_2_1"/>
<accession>A0A067MYT7</accession>
<dbReference type="Pfam" id="PF00787">
    <property type="entry name" value="PX"/>
    <property type="match status" value="1"/>
</dbReference>
<dbReference type="GO" id="GO:0006654">
    <property type="term" value="P:phosphatidic acid biosynthetic process"/>
    <property type="evidence" value="ECO:0007669"/>
    <property type="project" value="InterPro"/>
</dbReference>
<evidence type="ECO:0000256" key="5">
    <source>
        <dbReference type="ARBA" id="ARBA00022963"/>
    </source>
</evidence>
<dbReference type="PROSITE" id="PS50003">
    <property type="entry name" value="PH_DOMAIN"/>
    <property type="match status" value="1"/>
</dbReference>
<evidence type="ECO:0000256" key="2">
    <source>
        <dbReference type="ARBA" id="ARBA00008664"/>
    </source>
</evidence>
<feature type="region of interest" description="Disordered" evidence="8">
    <location>
        <begin position="331"/>
        <end position="395"/>
    </location>
</feature>
<dbReference type="FunFam" id="3.30.870.10:FF:000011">
    <property type="entry name" value="Phospholipase"/>
    <property type="match status" value="1"/>
</dbReference>
<dbReference type="InterPro" id="IPR036871">
    <property type="entry name" value="PX_dom_sf"/>
</dbReference>
<dbReference type="SMART" id="SM00312">
    <property type="entry name" value="PX"/>
    <property type="match status" value="1"/>
</dbReference>
<dbReference type="CDD" id="cd09141">
    <property type="entry name" value="PLDc_vPLD1_2_yPLD_like_2"/>
    <property type="match status" value="1"/>
</dbReference>
<evidence type="ECO:0000259" key="10">
    <source>
        <dbReference type="PROSITE" id="PS50035"/>
    </source>
</evidence>
<dbReference type="SUPFAM" id="SSF56024">
    <property type="entry name" value="Phospholipase D/nuclease"/>
    <property type="match status" value="2"/>
</dbReference>
<feature type="domain" description="PX" evidence="11">
    <location>
        <begin position="106"/>
        <end position="240"/>
    </location>
</feature>
<dbReference type="Gene3D" id="3.30.1520.10">
    <property type="entry name" value="Phox-like domain"/>
    <property type="match status" value="1"/>
</dbReference>
<feature type="compositionally biased region" description="Polar residues" evidence="8">
    <location>
        <begin position="11"/>
        <end position="26"/>
    </location>
</feature>
<keyword evidence="3" id="KW-0677">Repeat</keyword>
<keyword evidence="4 7" id="KW-0378">Hydrolase</keyword>
<feature type="compositionally biased region" description="Low complexity" evidence="8">
    <location>
        <begin position="340"/>
        <end position="352"/>
    </location>
</feature>
<evidence type="ECO:0000256" key="6">
    <source>
        <dbReference type="ARBA" id="ARBA00023098"/>
    </source>
</evidence>
<feature type="region of interest" description="Disordered" evidence="8">
    <location>
        <begin position="1"/>
        <end position="36"/>
    </location>
</feature>
<dbReference type="SMART" id="SM00155">
    <property type="entry name" value="PLDc"/>
    <property type="match status" value="2"/>
</dbReference>
<dbReference type="InterPro" id="IPR015679">
    <property type="entry name" value="PLipase_D_fam"/>
</dbReference>
<dbReference type="GO" id="GO:0009395">
    <property type="term" value="P:phospholipid catabolic process"/>
    <property type="evidence" value="ECO:0007669"/>
    <property type="project" value="TreeGrafter"/>
</dbReference>
<dbReference type="Pfam" id="PF00614">
    <property type="entry name" value="PLDc"/>
    <property type="match status" value="1"/>
</dbReference>
<sequence>MGRVGRVTSLPHIQTTGESTRSQEGSSEIPIEPITPGQRRWDRLRSMIRNPSRSVVGAGQTVAGPSSAIAPHVTVVDDLIAGPLIPLVLGMFFERDEQDDRRVPVLLHHLRIRVSDSIHPLHGTHAMFRIECDYANSTFRWVIYRELRDFVSLHTHYRVANVYTRSGGVELPEFPLNSIWYFKFLNKDDRGKDTAARRAEFARIQRKTLEDYLISLIRAVMFRPESNRLSRFLEITSLAVILAQRGSVQYKAGFLWILSSNSSRKATHSGITGWIKQHEPKWWAVRESYLIAVEDVASTKVFDVFLLDADFSIERPRRYYRQGLNLLRGEDSEEEDNKSTKTAKTARSTAGTIRRIFQRNHQEHDMPLPNTSAPSLAGHPEPKSSTEKPKDVSQHTFYIQNSQRRLKMVAKNERQMRQWIVAMERMSKQSVWNKPHRFDSFAPIRYNVAAQWLVDGRDYFWNLSRAILLAKEKIYIHDWWLSPEIYLRRPGKENYRLDRLLKRKAEEGVKIFVILYKEVSNRTTPTDSNYAKQQLMGLHPNIMVQRSPSHFVGGTFYWAHHEKMCVIDDTVAFMGGLDLCFGRWDTPQHVLIDDAEHPTEQIWAGKDYSNARVSDFHTLNKPEQDMYDRTKVPRMPWHDVAMQMVGAPARDLCRHFVQRWNHLLRVKNHSRVMPFLIPPAEYRGGELANLGLTGTCEVQICRSAGPWSMGTTTDNRIEHSIQNAYLKAIQLSYHFVYIENQFFITSTVVDDTTIENKIGDALVSRIIRAHQEKTPWRAIIVIPVLPGFAFPIGHNDASAIRLIVECQNRSISRGPNSIFGRLRKEGIEPGDYISFFSLRAWDKMNGDLLATEQVYIHAKCMIVDDRLVIIGSANINERSMRGDRDSELATVVRDTDMIHGTMAGKPFPVGRFAHSLRVRLMREHLGVDVDAMYEEDFKETDPVMSQAAMNGSGPQLSEDYFQQSFFVRSSETNEIDKQTSLATDKEYQKFSDAVEQRLDSPDDQTPGKTINQQCETHLTQSVDASILSRTVDADPDVTYSETSLIDNLSDAQKASGLSVSTPRDREEADHCAMSTAESEDTRVQHPLSQTTSITEVETASLAPTPQNPFTKLIHTLLPSAPPIDPRGFEDPLDDKFYKMVWLTTAVQNTEIFRKVFHITPDDNVSTWKQYKEAVQLQERIVKPSKDAPCQTAASGAGGDGGIPPSADTNPTGITHDLSHHIQSSVPGAGQGEMKEKMHQAEPNVLRRTFEKDKEKEKEALHGGTSQRRRARLDEPMEQWEKDELEEMLKGVRGHLVVFPTRFLEGEDLANNFLFNADKLLPLPIYN</sequence>